<keyword evidence="5" id="KW-0378">Hydrolase</keyword>
<dbReference type="InterPro" id="IPR017853">
    <property type="entry name" value="GH"/>
</dbReference>
<dbReference type="SUPFAM" id="SSF51011">
    <property type="entry name" value="Glycosyl hydrolase domain"/>
    <property type="match status" value="1"/>
</dbReference>
<keyword evidence="10" id="KW-1185">Reference proteome</keyword>
<dbReference type="AlphaFoldDB" id="A0A849BHX1"/>
<dbReference type="Gene3D" id="2.60.40.1180">
    <property type="entry name" value="Golgi alpha-mannosidase II"/>
    <property type="match status" value="1"/>
</dbReference>
<dbReference type="PANTHER" id="PTHR43576:SF3">
    <property type="entry name" value="ALPHA-L-ARABINOFURANOSIDASE C"/>
    <property type="match status" value="1"/>
</dbReference>
<dbReference type="Proteomes" id="UP000555552">
    <property type="component" value="Unassembled WGS sequence"/>
</dbReference>
<dbReference type="InterPro" id="IPR013780">
    <property type="entry name" value="Glyco_hydro_b"/>
</dbReference>
<protein>
    <recommendedName>
        <fullName evidence="4">non-reducing end alpha-L-arabinofuranosidase</fullName>
        <ecNumber evidence="4">3.2.1.55</ecNumber>
    </recommendedName>
</protein>
<evidence type="ECO:0000313" key="10">
    <source>
        <dbReference type="Proteomes" id="UP000555552"/>
    </source>
</evidence>
<dbReference type="InterPro" id="IPR055235">
    <property type="entry name" value="ASD1_cat"/>
</dbReference>
<evidence type="ECO:0000256" key="5">
    <source>
        <dbReference type="ARBA" id="ARBA00022801"/>
    </source>
</evidence>
<evidence type="ECO:0000256" key="7">
    <source>
        <dbReference type="ARBA" id="ARBA00023295"/>
    </source>
</evidence>
<evidence type="ECO:0000313" key="9">
    <source>
        <dbReference type="EMBL" id="NNH22171.1"/>
    </source>
</evidence>
<evidence type="ECO:0000256" key="2">
    <source>
        <dbReference type="ARBA" id="ARBA00007186"/>
    </source>
</evidence>
<dbReference type="PANTHER" id="PTHR43576">
    <property type="entry name" value="ALPHA-L-ARABINOFURANOSIDASE C-RELATED"/>
    <property type="match status" value="1"/>
</dbReference>
<keyword evidence="6" id="KW-0119">Carbohydrate metabolism</keyword>
<feature type="domain" description="Alpha-L-arabinofuranosidase C-terminal" evidence="8">
    <location>
        <begin position="298"/>
        <end position="514"/>
    </location>
</feature>
<proteinExistence type="inferred from homology"/>
<dbReference type="Pfam" id="PF06964">
    <property type="entry name" value="Alpha-L-AF_C"/>
    <property type="match status" value="1"/>
</dbReference>
<dbReference type="InterPro" id="IPR010720">
    <property type="entry name" value="Alpha-L-AF_C"/>
</dbReference>
<dbReference type="SMART" id="SM00813">
    <property type="entry name" value="Alpha-L-AF_C"/>
    <property type="match status" value="1"/>
</dbReference>
<dbReference type="Gene3D" id="3.20.20.80">
    <property type="entry name" value="Glycosidases"/>
    <property type="match status" value="1"/>
</dbReference>
<evidence type="ECO:0000256" key="3">
    <source>
        <dbReference type="ARBA" id="ARBA00011165"/>
    </source>
</evidence>
<evidence type="ECO:0000256" key="4">
    <source>
        <dbReference type="ARBA" id="ARBA00012670"/>
    </source>
</evidence>
<evidence type="ECO:0000256" key="6">
    <source>
        <dbReference type="ARBA" id="ARBA00023277"/>
    </source>
</evidence>
<evidence type="ECO:0000259" key="8">
    <source>
        <dbReference type="SMART" id="SM00813"/>
    </source>
</evidence>
<evidence type="ECO:0000256" key="1">
    <source>
        <dbReference type="ARBA" id="ARBA00001462"/>
    </source>
</evidence>
<dbReference type="EC" id="3.2.1.55" evidence="4"/>
<reference evidence="9 10" key="1">
    <citation type="submission" date="2020-05" db="EMBL/GenBank/DDBJ databases">
        <title>MicrobeNet Type strains.</title>
        <authorList>
            <person name="Nicholson A.C."/>
        </authorList>
    </citation>
    <scope>NUCLEOTIDE SEQUENCE [LARGE SCALE GENOMIC DNA]</scope>
    <source>
        <strain evidence="9 10">JCM 14547</strain>
    </source>
</reference>
<sequence>MPHARLTLDPDFTVGPVPRRLFGSFAEHMGRCVYTGIFEPDHPTADADGLRQDVLELTREVGPTVVRYPGGNFVSGYDWEDGVGPRDARPRRLDRAWRTIETNQFGLDEFATWAEKVGTEVMMAVNLGTRGMQEACDLLEYANHASGTRLSDLRRSHGRQDPYGFRLWCLGNEMDGPWQTGHKTAHEYGRLAAETARAMRTVDPSIELVACGSSSRAMPTFGEWERVVLEHTYDDVDFISAHAYYEEKDPAAGEGEGTYGDFLASAKDMDAFIEEVVATADAVRARGRHTKRIGISFDEWNVWYQTRWQSSDRANARTAWDVAPRVIEDEYSVTDAVVVGTLLNSLLRHGDRVAVGCQAQLVNVIGLLRSEEGGPAWKQTIAHPFEQMRRRATGEILDVRTTGDQVSTQRFDDVDLVDAAATWDAGARLGDSGEGVLTLFLANRSQDEAADVEVPLRAFSGELRVADAQVLAAGEGQDRHTANTLEAPDAVGLRPLREVSVADGAARATLPPLSWAVVQLATARG</sequence>
<dbReference type="SUPFAM" id="SSF51445">
    <property type="entry name" value="(Trans)glycosidases"/>
    <property type="match status" value="1"/>
</dbReference>
<comment type="catalytic activity">
    <reaction evidence="1">
        <text>Hydrolysis of terminal non-reducing alpha-L-arabinofuranoside residues in alpha-L-arabinosides.</text>
        <dbReference type="EC" id="3.2.1.55"/>
    </reaction>
</comment>
<comment type="similarity">
    <text evidence="2">Belongs to the glycosyl hydrolase 51 family.</text>
</comment>
<accession>A0A849BHX1</accession>
<dbReference type="EMBL" id="JABEMA010000024">
    <property type="protein sequence ID" value="NNH22171.1"/>
    <property type="molecule type" value="Genomic_DNA"/>
</dbReference>
<organism evidence="9 10">
    <name type="scientific">Pseudokineococcus marinus</name>
    <dbReference type="NCBI Taxonomy" id="351215"/>
    <lineage>
        <taxon>Bacteria</taxon>
        <taxon>Bacillati</taxon>
        <taxon>Actinomycetota</taxon>
        <taxon>Actinomycetes</taxon>
        <taxon>Kineosporiales</taxon>
        <taxon>Kineosporiaceae</taxon>
        <taxon>Pseudokineococcus</taxon>
    </lineage>
</organism>
<dbReference type="GO" id="GO:0046373">
    <property type="term" value="P:L-arabinose metabolic process"/>
    <property type="evidence" value="ECO:0007669"/>
    <property type="project" value="InterPro"/>
</dbReference>
<dbReference type="GO" id="GO:0046556">
    <property type="term" value="F:alpha-L-arabinofuranosidase activity"/>
    <property type="evidence" value="ECO:0007669"/>
    <property type="project" value="UniProtKB-EC"/>
</dbReference>
<gene>
    <name evidence="9" type="ORF">HLB09_03540</name>
</gene>
<comment type="caution">
    <text evidence="9">The sequence shown here is derived from an EMBL/GenBank/DDBJ whole genome shotgun (WGS) entry which is preliminary data.</text>
</comment>
<keyword evidence="7" id="KW-0326">Glycosidase</keyword>
<comment type="subunit">
    <text evidence="3">Homohexamer; trimer of dimers.</text>
</comment>
<dbReference type="GO" id="GO:0000272">
    <property type="term" value="P:polysaccharide catabolic process"/>
    <property type="evidence" value="ECO:0007669"/>
    <property type="project" value="TreeGrafter"/>
</dbReference>
<name>A0A849BHX1_9ACTN</name>
<dbReference type="Pfam" id="PF22848">
    <property type="entry name" value="ASD1_dom"/>
    <property type="match status" value="1"/>
</dbReference>
<dbReference type="RefSeq" id="WP_171202025.1">
    <property type="nucleotide sequence ID" value="NZ_BAAANP010000010.1"/>
</dbReference>